<gene>
    <name evidence="3" type="ORF">TRSC58_06361</name>
</gene>
<dbReference type="Pfam" id="PF24466">
    <property type="entry name" value="DUF7578"/>
    <property type="match status" value="1"/>
</dbReference>
<dbReference type="VEuPathDB" id="TriTrypDB:TRSC58_06361"/>
<dbReference type="InterPro" id="IPR056000">
    <property type="entry name" value="DUF7578"/>
</dbReference>
<comment type="caution">
    <text evidence="3">The sequence shown here is derived from an EMBL/GenBank/DDBJ whole genome shotgun (WGS) entry which is preliminary data.</text>
</comment>
<feature type="region of interest" description="Disordered" evidence="1">
    <location>
        <begin position="1"/>
        <end position="25"/>
    </location>
</feature>
<proteinExistence type="predicted"/>
<evidence type="ECO:0000313" key="3">
    <source>
        <dbReference type="EMBL" id="ESL05972.1"/>
    </source>
</evidence>
<dbReference type="Proteomes" id="UP000031737">
    <property type="component" value="Unassembled WGS sequence"/>
</dbReference>
<accession>A0A061IY49</accession>
<dbReference type="OrthoDB" id="252899at2759"/>
<dbReference type="EMBL" id="AUPL01006361">
    <property type="protein sequence ID" value="ESL05972.1"/>
    <property type="molecule type" value="Genomic_DNA"/>
</dbReference>
<evidence type="ECO:0000256" key="1">
    <source>
        <dbReference type="SAM" id="MobiDB-lite"/>
    </source>
</evidence>
<evidence type="ECO:0000313" key="4">
    <source>
        <dbReference type="Proteomes" id="UP000031737"/>
    </source>
</evidence>
<protein>
    <recommendedName>
        <fullName evidence="2">DUF7578 domain-containing protein</fullName>
    </recommendedName>
</protein>
<dbReference type="AlphaFoldDB" id="A0A061IY49"/>
<sequence>MSEWCEEEFHATEEPPARRRRVEGEPQRPRWTLASSVVDVLYVRVGESDTIWLNDFLRSTLGGRGVVPMNENVSIENFVVQPRAFIQDGDVLGLILASPLFVAMEDARRLTERDVATLRDWKDFADKRIASAITRTKT</sequence>
<evidence type="ECO:0000259" key="2">
    <source>
        <dbReference type="Pfam" id="PF24466"/>
    </source>
</evidence>
<reference evidence="3 4" key="1">
    <citation type="submission" date="2013-07" db="EMBL/GenBank/DDBJ databases">
        <authorList>
            <person name="Stoco P.H."/>
            <person name="Wagner G."/>
            <person name="Gerber A."/>
            <person name="Zaha A."/>
            <person name="Thompson C."/>
            <person name="Bartholomeu D.C."/>
            <person name="Luckemeyer D.D."/>
            <person name="Bahia D."/>
            <person name="Loreto E."/>
            <person name="Prestes E.B."/>
            <person name="Lima F.M."/>
            <person name="Rodrigues-Luiz G."/>
            <person name="Vallejo G.A."/>
            <person name="Filho J.F."/>
            <person name="Monteiro K.M."/>
            <person name="Tyler K.M."/>
            <person name="de Almeida L.G."/>
            <person name="Ortiz M.F."/>
            <person name="Siervo M.A."/>
            <person name="de Moraes M.H."/>
            <person name="Cunha O.L."/>
            <person name="Mendonca-Neto R."/>
            <person name="Silva R."/>
            <person name="Teixeira S.M."/>
            <person name="Murta S.M."/>
            <person name="Sincero T.C."/>
            <person name="Mendes T.A."/>
            <person name="Urmenyi T.P."/>
            <person name="Silva V.G."/>
            <person name="da Rocha W.D."/>
            <person name="Andersson B."/>
            <person name="Romanha A.J."/>
            <person name="Steindel M."/>
            <person name="de Vasconcelos A.T."/>
            <person name="Grisard E.C."/>
        </authorList>
    </citation>
    <scope>NUCLEOTIDE SEQUENCE [LARGE SCALE GENOMIC DNA]</scope>
    <source>
        <strain evidence="3 4">SC58</strain>
    </source>
</reference>
<organism evidence="3 4">
    <name type="scientific">Trypanosoma rangeli SC58</name>
    <dbReference type="NCBI Taxonomy" id="429131"/>
    <lineage>
        <taxon>Eukaryota</taxon>
        <taxon>Discoba</taxon>
        <taxon>Euglenozoa</taxon>
        <taxon>Kinetoplastea</taxon>
        <taxon>Metakinetoplastina</taxon>
        <taxon>Trypanosomatida</taxon>
        <taxon>Trypanosomatidae</taxon>
        <taxon>Trypanosoma</taxon>
        <taxon>Herpetosoma</taxon>
    </lineage>
</organism>
<feature type="compositionally biased region" description="Basic and acidic residues" evidence="1">
    <location>
        <begin position="7"/>
        <end position="25"/>
    </location>
</feature>
<feature type="domain" description="DUF7578" evidence="2">
    <location>
        <begin position="49"/>
        <end position="110"/>
    </location>
</feature>
<keyword evidence="4" id="KW-1185">Reference proteome</keyword>
<name>A0A061IY49_TRYRA</name>